<dbReference type="EC" id="1.14.99.56" evidence="1"/>
<feature type="domain" description="Auxiliary Activity family 9 catalytic" evidence="3">
    <location>
        <begin position="67"/>
        <end position="114"/>
    </location>
</feature>
<name>A0A6A6DHX5_9PEZI</name>
<keyword evidence="1" id="KW-1015">Disulfide bond</keyword>
<keyword evidence="1" id="KW-0136">Cellulose degradation</keyword>
<dbReference type="GO" id="GO:0008810">
    <property type="term" value="F:cellulase activity"/>
    <property type="evidence" value="ECO:0007669"/>
    <property type="project" value="UniProtKB-UniRule"/>
</dbReference>
<dbReference type="AlphaFoldDB" id="A0A6A6DHX5"/>
<keyword evidence="1" id="KW-0624">Polysaccharide degradation</keyword>
<comment type="catalytic activity">
    <reaction evidence="1">
        <text>[(1-&gt;4)-beta-D-glucosyl]n+m + reduced acceptor + O2 = 4-dehydro-beta-D-glucosyl-[(1-&gt;4)-beta-D-glucosyl]n-1 + [(1-&gt;4)-beta-D-glucosyl]m + acceptor + H2O.</text>
        <dbReference type="EC" id="1.14.99.56"/>
    </reaction>
</comment>
<comment type="subcellular location">
    <subcellularLocation>
        <location evidence="1">Secreted</location>
    </subcellularLocation>
</comment>
<dbReference type="OrthoDB" id="6038816at2759"/>
<evidence type="ECO:0000256" key="2">
    <source>
        <dbReference type="SAM" id="MobiDB-lite"/>
    </source>
</evidence>
<protein>
    <recommendedName>
        <fullName evidence="1">AA9 family lytic polysaccharide monooxygenase</fullName>
        <ecNumber evidence="1">1.14.99.56</ecNumber>
    </recommendedName>
    <alternativeName>
        <fullName evidence="1">Endo-beta-1,4-glucanase</fullName>
    </alternativeName>
    <alternativeName>
        <fullName evidence="1">Glycosyl hydrolase 61 family protein</fullName>
    </alternativeName>
</protein>
<organism evidence="4 5">
    <name type="scientific">Zopfia rhizophila CBS 207.26</name>
    <dbReference type="NCBI Taxonomy" id="1314779"/>
    <lineage>
        <taxon>Eukaryota</taxon>
        <taxon>Fungi</taxon>
        <taxon>Dikarya</taxon>
        <taxon>Ascomycota</taxon>
        <taxon>Pezizomycotina</taxon>
        <taxon>Dothideomycetes</taxon>
        <taxon>Dothideomycetes incertae sedis</taxon>
        <taxon>Zopfiaceae</taxon>
        <taxon>Zopfia</taxon>
    </lineage>
</organism>
<comment type="domain">
    <text evidence="1">Has a modular structure: an endo-beta-1,4-glucanase catalytic module at the N-terminus, a linker rich in serines and threonines, and a C-terminal carbohydrate-binding module (CBM).</text>
</comment>
<reference evidence="4" key="1">
    <citation type="journal article" date="2020" name="Stud. Mycol.">
        <title>101 Dothideomycetes genomes: a test case for predicting lifestyles and emergence of pathogens.</title>
        <authorList>
            <person name="Haridas S."/>
            <person name="Albert R."/>
            <person name="Binder M."/>
            <person name="Bloem J."/>
            <person name="Labutti K."/>
            <person name="Salamov A."/>
            <person name="Andreopoulos B."/>
            <person name="Baker S."/>
            <person name="Barry K."/>
            <person name="Bills G."/>
            <person name="Bluhm B."/>
            <person name="Cannon C."/>
            <person name="Castanera R."/>
            <person name="Culley D."/>
            <person name="Daum C."/>
            <person name="Ezra D."/>
            <person name="Gonzalez J."/>
            <person name="Henrissat B."/>
            <person name="Kuo A."/>
            <person name="Liang C."/>
            <person name="Lipzen A."/>
            <person name="Lutzoni F."/>
            <person name="Magnuson J."/>
            <person name="Mondo S."/>
            <person name="Nolan M."/>
            <person name="Ohm R."/>
            <person name="Pangilinan J."/>
            <person name="Park H.-J."/>
            <person name="Ramirez L."/>
            <person name="Alfaro M."/>
            <person name="Sun H."/>
            <person name="Tritt A."/>
            <person name="Yoshinaga Y."/>
            <person name="Zwiers L.-H."/>
            <person name="Turgeon B."/>
            <person name="Goodwin S."/>
            <person name="Spatafora J."/>
            <person name="Crous P."/>
            <person name="Grigoriev I."/>
        </authorList>
    </citation>
    <scope>NUCLEOTIDE SEQUENCE</scope>
    <source>
        <strain evidence="4">CBS 207.26</strain>
    </source>
</reference>
<keyword evidence="1" id="KW-0119">Carbohydrate metabolism</keyword>
<dbReference type="Gene3D" id="2.70.50.70">
    <property type="match status" value="1"/>
</dbReference>
<feature type="compositionally biased region" description="Polar residues" evidence="2">
    <location>
        <begin position="19"/>
        <end position="39"/>
    </location>
</feature>
<feature type="region of interest" description="Disordered" evidence="2">
    <location>
        <begin position="1"/>
        <end position="39"/>
    </location>
</feature>
<evidence type="ECO:0000313" key="4">
    <source>
        <dbReference type="EMBL" id="KAF2179087.1"/>
    </source>
</evidence>
<dbReference type="GO" id="GO:0030245">
    <property type="term" value="P:cellulose catabolic process"/>
    <property type="evidence" value="ECO:0007669"/>
    <property type="project" value="UniProtKB-UniRule"/>
</dbReference>
<dbReference type="Proteomes" id="UP000800200">
    <property type="component" value="Unassembled WGS sequence"/>
</dbReference>
<dbReference type="Pfam" id="PF03443">
    <property type="entry name" value="AA9"/>
    <property type="match status" value="1"/>
</dbReference>
<accession>A0A6A6DHX5</accession>
<feature type="compositionally biased region" description="Low complexity" evidence="2">
    <location>
        <begin position="1"/>
        <end position="13"/>
    </location>
</feature>
<evidence type="ECO:0000256" key="1">
    <source>
        <dbReference type="RuleBase" id="RU368122"/>
    </source>
</evidence>
<gene>
    <name evidence="4" type="ORF">K469DRAFT_717595</name>
</gene>
<evidence type="ECO:0000259" key="3">
    <source>
        <dbReference type="Pfam" id="PF03443"/>
    </source>
</evidence>
<dbReference type="EMBL" id="ML994670">
    <property type="protein sequence ID" value="KAF2179087.1"/>
    <property type="molecule type" value="Genomic_DNA"/>
</dbReference>
<dbReference type="InterPro" id="IPR005103">
    <property type="entry name" value="AA9_LPMO"/>
</dbReference>
<keyword evidence="1" id="KW-0964">Secreted</keyword>
<keyword evidence="5" id="KW-1185">Reference proteome</keyword>
<evidence type="ECO:0000313" key="5">
    <source>
        <dbReference type="Proteomes" id="UP000800200"/>
    </source>
</evidence>
<comment type="function">
    <text evidence="1">Lytic polysaccharide monooxygenase (LMPO) that depolymerizes crystalline and amorphous polysaccharides via the oxidation of scissile alpha- or beta-(1-4)-glycosidic bonds, yielding C1 and/or C4 oxidation products. Catalysis by LPMOs requires the reduction of the active-site copper from Cu(II) to Cu(I) by a reducing agent and H(2)O(2) or O(2) as a cosubstrate.</text>
</comment>
<sequence>MPTTSSPASSSTTPRRRNGNTSATCPVIPTTNTSQSLNSTKYAPITMPPCSQPTSTAGAMAWKHFGESDVNFTIPRTTPPGEYLMRIEHIIPAVENASQRYVNCTQVNIIGPGGVKLIFIY</sequence>
<dbReference type="GO" id="GO:0030248">
    <property type="term" value="F:cellulose binding"/>
    <property type="evidence" value="ECO:0007669"/>
    <property type="project" value="UniProtKB-UniRule"/>
</dbReference>
<proteinExistence type="predicted"/>
<dbReference type="GO" id="GO:0005576">
    <property type="term" value="C:extracellular region"/>
    <property type="evidence" value="ECO:0007669"/>
    <property type="project" value="UniProtKB-SubCell"/>
</dbReference>